<feature type="compositionally biased region" description="Polar residues" evidence="16">
    <location>
        <begin position="247"/>
        <end position="268"/>
    </location>
</feature>
<keyword evidence="12" id="KW-0238">DNA-binding</keyword>
<keyword evidence="4" id="KW-0479">Metal-binding</keyword>
<evidence type="ECO:0000256" key="10">
    <source>
        <dbReference type="ARBA" id="ARBA00022918"/>
    </source>
</evidence>
<dbReference type="Proteomes" id="UP000756132">
    <property type="component" value="Chromosome 1"/>
</dbReference>
<dbReference type="GO" id="GO:0003887">
    <property type="term" value="F:DNA-directed DNA polymerase activity"/>
    <property type="evidence" value="ECO:0007669"/>
    <property type="project" value="UniProtKB-KW"/>
</dbReference>
<organism evidence="18 19">
    <name type="scientific">Passalora fulva</name>
    <name type="common">Tomato leaf mold</name>
    <name type="synonym">Cladosporium fulvum</name>
    <dbReference type="NCBI Taxonomy" id="5499"/>
    <lineage>
        <taxon>Eukaryota</taxon>
        <taxon>Fungi</taxon>
        <taxon>Dikarya</taxon>
        <taxon>Ascomycota</taxon>
        <taxon>Pezizomycotina</taxon>
        <taxon>Dothideomycetes</taxon>
        <taxon>Dothideomycetidae</taxon>
        <taxon>Mycosphaerellales</taxon>
        <taxon>Mycosphaerellaceae</taxon>
        <taxon>Fulvia</taxon>
    </lineage>
</organism>
<sequence length="284" mass="32318">MWNFYKKTPKIWFSDQGGEFNNKELAREAQAEGIRWDFSAPYTPEQNGIAEASNKVVHFAMKHSCYITNRLYNLTTKKIPIQDFEEDLGLGVREVDLSNIRRFGCKAFRNLDNKQDSAKFMPRAEIWWYVGFQEDSSTNYLLWRLVWNGRMWTDDSKFGPHCTFNEDCLFGHPYPAAQQVAQGEPSPRDQSSQLEAIDDGSEREEESTSQMDPEDPLDVPGGPSASPMEPHSPQGRNHMPQHAPQARHTSPQNGQETEQPQGELQQHSDPAGQNGASTEDSPER</sequence>
<dbReference type="PANTHER" id="PTHR42648">
    <property type="entry name" value="TRANSPOSASE, PUTATIVE-RELATED"/>
    <property type="match status" value="1"/>
</dbReference>
<dbReference type="KEGG" id="ffu:CLAFUR5_01814"/>
<comment type="catalytic activity">
    <reaction evidence="15">
        <text>DNA(n) + a 2'-deoxyribonucleoside 5'-triphosphate = DNA(n+1) + diphosphate</text>
        <dbReference type="Rhea" id="RHEA:22508"/>
        <dbReference type="Rhea" id="RHEA-COMP:17339"/>
        <dbReference type="Rhea" id="RHEA-COMP:17340"/>
        <dbReference type="ChEBI" id="CHEBI:33019"/>
        <dbReference type="ChEBI" id="CHEBI:61560"/>
        <dbReference type="ChEBI" id="CHEBI:173112"/>
        <dbReference type="EC" id="2.7.7.7"/>
    </reaction>
</comment>
<evidence type="ECO:0000256" key="14">
    <source>
        <dbReference type="ARBA" id="ARBA00048173"/>
    </source>
</evidence>
<evidence type="ECO:0000256" key="9">
    <source>
        <dbReference type="ARBA" id="ARBA00022908"/>
    </source>
</evidence>
<evidence type="ECO:0000256" key="15">
    <source>
        <dbReference type="ARBA" id="ARBA00049244"/>
    </source>
</evidence>
<dbReference type="InterPro" id="IPR036397">
    <property type="entry name" value="RNaseH_sf"/>
</dbReference>
<dbReference type="PANTHER" id="PTHR42648:SF11">
    <property type="entry name" value="TRANSPOSON TY4-P GAG-POL POLYPROTEIN"/>
    <property type="match status" value="1"/>
</dbReference>
<feature type="domain" description="Integrase catalytic" evidence="17">
    <location>
        <begin position="1"/>
        <end position="57"/>
    </location>
</feature>
<dbReference type="AlphaFoldDB" id="A0A9Q8L4Y7"/>
<dbReference type="GO" id="GO:0046872">
    <property type="term" value="F:metal ion binding"/>
    <property type="evidence" value="ECO:0007669"/>
    <property type="project" value="UniProtKB-KW"/>
</dbReference>
<dbReference type="GO" id="GO:0004519">
    <property type="term" value="F:endonuclease activity"/>
    <property type="evidence" value="ECO:0007669"/>
    <property type="project" value="UniProtKB-KW"/>
</dbReference>
<evidence type="ECO:0000256" key="6">
    <source>
        <dbReference type="ARBA" id="ARBA00022801"/>
    </source>
</evidence>
<comment type="catalytic activity">
    <reaction evidence="14">
        <text>DNA(n) + a 2'-deoxyribonucleoside 5'-triphosphate = DNA(n+1) + diphosphate</text>
        <dbReference type="Rhea" id="RHEA:22508"/>
        <dbReference type="Rhea" id="RHEA-COMP:17339"/>
        <dbReference type="Rhea" id="RHEA-COMP:17340"/>
        <dbReference type="ChEBI" id="CHEBI:33019"/>
        <dbReference type="ChEBI" id="CHEBI:61560"/>
        <dbReference type="ChEBI" id="CHEBI:173112"/>
        <dbReference type="EC" id="2.7.7.49"/>
    </reaction>
</comment>
<evidence type="ECO:0000256" key="13">
    <source>
        <dbReference type="ARBA" id="ARBA00023172"/>
    </source>
</evidence>
<dbReference type="EMBL" id="CP090163">
    <property type="protein sequence ID" value="UJO10960.1"/>
    <property type="molecule type" value="Genomic_DNA"/>
</dbReference>
<reference evidence="18" key="1">
    <citation type="submission" date="2021-12" db="EMBL/GenBank/DDBJ databases">
        <authorList>
            <person name="Zaccaron A."/>
            <person name="Stergiopoulos I."/>
        </authorList>
    </citation>
    <scope>NUCLEOTIDE SEQUENCE</scope>
    <source>
        <strain evidence="18">Race5_Kim</strain>
    </source>
</reference>
<dbReference type="GO" id="GO:0015074">
    <property type="term" value="P:DNA integration"/>
    <property type="evidence" value="ECO:0007669"/>
    <property type="project" value="UniProtKB-KW"/>
</dbReference>
<dbReference type="GO" id="GO:0003964">
    <property type="term" value="F:RNA-directed DNA polymerase activity"/>
    <property type="evidence" value="ECO:0007669"/>
    <property type="project" value="UniProtKB-KW"/>
</dbReference>
<evidence type="ECO:0000256" key="16">
    <source>
        <dbReference type="SAM" id="MobiDB-lite"/>
    </source>
</evidence>
<dbReference type="SUPFAM" id="SSF53098">
    <property type="entry name" value="Ribonuclease H-like"/>
    <property type="match status" value="1"/>
</dbReference>
<dbReference type="GO" id="GO:0016787">
    <property type="term" value="F:hydrolase activity"/>
    <property type="evidence" value="ECO:0007669"/>
    <property type="project" value="UniProtKB-KW"/>
</dbReference>
<keyword evidence="9" id="KW-0229">DNA integration</keyword>
<keyword evidence="5" id="KW-0255">Endonuclease</keyword>
<dbReference type="GO" id="GO:0003677">
    <property type="term" value="F:DNA binding"/>
    <property type="evidence" value="ECO:0007669"/>
    <property type="project" value="UniProtKB-KW"/>
</dbReference>
<keyword evidence="19" id="KW-1185">Reference proteome</keyword>
<keyword evidence="6" id="KW-0378">Hydrolase</keyword>
<feature type="compositionally biased region" description="Polar residues" evidence="16">
    <location>
        <begin position="274"/>
        <end position="284"/>
    </location>
</feature>
<dbReference type="GO" id="GO:0005634">
    <property type="term" value="C:nucleus"/>
    <property type="evidence" value="ECO:0007669"/>
    <property type="project" value="UniProtKB-ARBA"/>
</dbReference>
<keyword evidence="11" id="KW-0239">DNA-directed DNA polymerase</keyword>
<evidence type="ECO:0000256" key="12">
    <source>
        <dbReference type="ARBA" id="ARBA00023125"/>
    </source>
</evidence>
<accession>A0A9Q8L4Y7</accession>
<protein>
    <recommendedName>
        <fullName evidence="17">Integrase catalytic domain-containing protein</fullName>
    </recommendedName>
</protein>
<keyword evidence="13" id="KW-0233">DNA recombination</keyword>
<keyword evidence="8" id="KW-0694">RNA-binding</keyword>
<dbReference type="PROSITE" id="PS50994">
    <property type="entry name" value="INTEGRASE"/>
    <property type="match status" value="1"/>
</dbReference>
<keyword evidence="11" id="KW-0808">Transferase</keyword>
<keyword evidence="7" id="KW-0460">Magnesium</keyword>
<keyword evidence="10" id="KW-0695">RNA-directed DNA polymerase</keyword>
<evidence type="ECO:0000259" key="17">
    <source>
        <dbReference type="PROSITE" id="PS50994"/>
    </source>
</evidence>
<keyword evidence="3" id="KW-0540">Nuclease</keyword>
<dbReference type="GeneID" id="71981692"/>
<evidence type="ECO:0000256" key="4">
    <source>
        <dbReference type="ARBA" id="ARBA00022723"/>
    </source>
</evidence>
<gene>
    <name evidence="18" type="ORF">CLAFUR5_01814</name>
</gene>
<proteinExistence type="predicted"/>
<reference evidence="18" key="2">
    <citation type="journal article" date="2022" name="Microb. Genom.">
        <title>A chromosome-scale genome assembly of the tomato pathogen Cladosporium fulvum reveals a compartmentalized genome architecture and the presence of a dispensable chromosome.</title>
        <authorList>
            <person name="Zaccaron A.Z."/>
            <person name="Chen L.H."/>
            <person name="Samaras A."/>
            <person name="Stergiopoulos I."/>
        </authorList>
    </citation>
    <scope>NUCLEOTIDE SEQUENCE</scope>
    <source>
        <strain evidence="18">Race5_Kim</strain>
    </source>
</reference>
<dbReference type="InterPro" id="IPR001584">
    <property type="entry name" value="Integrase_cat-core"/>
</dbReference>
<evidence type="ECO:0000256" key="8">
    <source>
        <dbReference type="ARBA" id="ARBA00022884"/>
    </source>
</evidence>
<dbReference type="RefSeq" id="XP_047755326.1">
    <property type="nucleotide sequence ID" value="XM_047900962.1"/>
</dbReference>
<dbReference type="GO" id="GO:0032196">
    <property type="term" value="P:transposition"/>
    <property type="evidence" value="ECO:0007669"/>
    <property type="project" value="UniProtKB-KW"/>
</dbReference>
<name>A0A9Q8L4Y7_PASFU</name>
<evidence type="ECO:0000256" key="7">
    <source>
        <dbReference type="ARBA" id="ARBA00022842"/>
    </source>
</evidence>
<keyword evidence="1" id="KW-0815">Transposition</keyword>
<keyword evidence="2" id="KW-0548">Nucleotidyltransferase</keyword>
<dbReference type="Gene3D" id="3.30.420.10">
    <property type="entry name" value="Ribonuclease H-like superfamily/Ribonuclease H"/>
    <property type="match status" value="1"/>
</dbReference>
<evidence type="ECO:0000256" key="1">
    <source>
        <dbReference type="ARBA" id="ARBA00022578"/>
    </source>
</evidence>
<dbReference type="InterPro" id="IPR012337">
    <property type="entry name" value="RNaseH-like_sf"/>
</dbReference>
<feature type="compositionally biased region" description="Acidic residues" evidence="16">
    <location>
        <begin position="196"/>
        <end position="217"/>
    </location>
</feature>
<dbReference type="InterPro" id="IPR039537">
    <property type="entry name" value="Retrotran_Ty1/copia-like"/>
</dbReference>
<evidence type="ECO:0000256" key="11">
    <source>
        <dbReference type="ARBA" id="ARBA00022932"/>
    </source>
</evidence>
<evidence type="ECO:0000256" key="2">
    <source>
        <dbReference type="ARBA" id="ARBA00022695"/>
    </source>
</evidence>
<evidence type="ECO:0000313" key="18">
    <source>
        <dbReference type="EMBL" id="UJO10960.1"/>
    </source>
</evidence>
<feature type="region of interest" description="Disordered" evidence="16">
    <location>
        <begin position="178"/>
        <end position="284"/>
    </location>
</feature>
<dbReference type="GO" id="GO:0006310">
    <property type="term" value="P:DNA recombination"/>
    <property type="evidence" value="ECO:0007669"/>
    <property type="project" value="UniProtKB-KW"/>
</dbReference>
<evidence type="ECO:0000313" key="19">
    <source>
        <dbReference type="Proteomes" id="UP000756132"/>
    </source>
</evidence>
<dbReference type="GO" id="GO:0003723">
    <property type="term" value="F:RNA binding"/>
    <property type="evidence" value="ECO:0007669"/>
    <property type="project" value="UniProtKB-KW"/>
</dbReference>
<evidence type="ECO:0000256" key="5">
    <source>
        <dbReference type="ARBA" id="ARBA00022759"/>
    </source>
</evidence>
<evidence type="ECO:0000256" key="3">
    <source>
        <dbReference type="ARBA" id="ARBA00022722"/>
    </source>
</evidence>
<dbReference type="OrthoDB" id="3782245at2759"/>